<evidence type="ECO:0000313" key="1">
    <source>
        <dbReference type="EMBL" id="KAJ4429145.1"/>
    </source>
</evidence>
<comment type="caution">
    <text evidence="1">The sequence shown here is derived from an EMBL/GenBank/DDBJ whole genome shotgun (WGS) entry which is preliminary data.</text>
</comment>
<accession>A0ABQ8S5H3</accession>
<proteinExistence type="predicted"/>
<reference evidence="1 2" key="1">
    <citation type="journal article" date="2022" name="Allergy">
        <title>Genome assembly and annotation of Periplaneta americana reveal a comprehensive cockroach allergen profile.</title>
        <authorList>
            <person name="Wang L."/>
            <person name="Xiong Q."/>
            <person name="Saelim N."/>
            <person name="Wang L."/>
            <person name="Nong W."/>
            <person name="Wan A.T."/>
            <person name="Shi M."/>
            <person name="Liu X."/>
            <person name="Cao Q."/>
            <person name="Hui J.H.L."/>
            <person name="Sookrung N."/>
            <person name="Leung T.F."/>
            <person name="Tungtrongchitr A."/>
            <person name="Tsui S.K.W."/>
        </authorList>
    </citation>
    <scope>NUCLEOTIDE SEQUENCE [LARGE SCALE GENOMIC DNA]</scope>
    <source>
        <strain evidence="1">PWHHKU_190912</strain>
    </source>
</reference>
<dbReference type="Proteomes" id="UP001148838">
    <property type="component" value="Unassembled WGS sequence"/>
</dbReference>
<protein>
    <submittedName>
        <fullName evidence="1">Uncharacterized protein</fullName>
    </submittedName>
</protein>
<evidence type="ECO:0000313" key="2">
    <source>
        <dbReference type="Proteomes" id="UP001148838"/>
    </source>
</evidence>
<dbReference type="EMBL" id="JAJSOF020000036">
    <property type="protein sequence ID" value="KAJ4429145.1"/>
    <property type="molecule type" value="Genomic_DNA"/>
</dbReference>
<sequence>MGFIEGTELVYDSKSQSADYHDEMNGENYNTLLKERLIPNLPSECIAVSDITQYEKIKYQQWPVENRT</sequence>
<organism evidence="1 2">
    <name type="scientific">Periplaneta americana</name>
    <name type="common">American cockroach</name>
    <name type="synonym">Blatta americana</name>
    <dbReference type="NCBI Taxonomy" id="6978"/>
    <lineage>
        <taxon>Eukaryota</taxon>
        <taxon>Metazoa</taxon>
        <taxon>Ecdysozoa</taxon>
        <taxon>Arthropoda</taxon>
        <taxon>Hexapoda</taxon>
        <taxon>Insecta</taxon>
        <taxon>Pterygota</taxon>
        <taxon>Neoptera</taxon>
        <taxon>Polyneoptera</taxon>
        <taxon>Dictyoptera</taxon>
        <taxon>Blattodea</taxon>
        <taxon>Blattoidea</taxon>
        <taxon>Blattidae</taxon>
        <taxon>Blattinae</taxon>
        <taxon>Periplaneta</taxon>
    </lineage>
</organism>
<name>A0ABQ8S5H3_PERAM</name>
<keyword evidence="2" id="KW-1185">Reference proteome</keyword>
<gene>
    <name evidence="1" type="ORF">ANN_26148</name>
</gene>